<keyword evidence="3" id="KW-1185">Reference proteome</keyword>
<protein>
    <submittedName>
        <fullName evidence="2">9470_t:CDS:1</fullName>
    </submittedName>
</protein>
<accession>A0A9W4X0N4</accession>
<feature type="non-terminal residue" evidence="2">
    <location>
        <position position="1"/>
    </location>
</feature>
<name>A0A9W4X0N4_9GLOM</name>
<dbReference type="AlphaFoldDB" id="A0A9W4X0N4"/>
<proteinExistence type="predicted"/>
<sequence>PLAKRGEAVEEVSHFFSHCSESEPDESKVKDEIRSQLDHLHVDQKSKEKHDKPEARSESTGICLLDAGTFLSLLYSKLGEATHDSNNGLAR</sequence>
<evidence type="ECO:0000256" key="1">
    <source>
        <dbReference type="SAM" id="MobiDB-lite"/>
    </source>
</evidence>
<feature type="region of interest" description="Disordered" evidence="1">
    <location>
        <begin position="1"/>
        <end position="58"/>
    </location>
</feature>
<feature type="compositionally biased region" description="Basic and acidic residues" evidence="1">
    <location>
        <begin position="25"/>
        <end position="57"/>
    </location>
</feature>
<organism evidence="2 3">
    <name type="scientific">Funneliformis geosporum</name>
    <dbReference type="NCBI Taxonomy" id="1117311"/>
    <lineage>
        <taxon>Eukaryota</taxon>
        <taxon>Fungi</taxon>
        <taxon>Fungi incertae sedis</taxon>
        <taxon>Mucoromycota</taxon>
        <taxon>Glomeromycotina</taxon>
        <taxon>Glomeromycetes</taxon>
        <taxon>Glomerales</taxon>
        <taxon>Glomeraceae</taxon>
        <taxon>Funneliformis</taxon>
    </lineage>
</organism>
<dbReference type="Proteomes" id="UP001153678">
    <property type="component" value="Unassembled WGS sequence"/>
</dbReference>
<gene>
    <name evidence="2" type="ORF">FWILDA_LOCUS16040</name>
</gene>
<evidence type="ECO:0000313" key="2">
    <source>
        <dbReference type="EMBL" id="CAI2193367.1"/>
    </source>
</evidence>
<reference evidence="2" key="1">
    <citation type="submission" date="2022-08" db="EMBL/GenBank/DDBJ databases">
        <authorList>
            <person name="Kallberg Y."/>
            <person name="Tangrot J."/>
            <person name="Rosling A."/>
        </authorList>
    </citation>
    <scope>NUCLEOTIDE SEQUENCE</scope>
    <source>
        <strain evidence="2">Wild A</strain>
    </source>
</reference>
<dbReference type="EMBL" id="CAMKVN010009473">
    <property type="protein sequence ID" value="CAI2193367.1"/>
    <property type="molecule type" value="Genomic_DNA"/>
</dbReference>
<feature type="compositionally biased region" description="Basic and acidic residues" evidence="1">
    <location>
        <begin position="1"/>
        <end position="13"/>
    </location>
</feature>
<comment type="caution">
    <text evidence="2">The sequence shown here is derived from an EMBL/GenBank/DDBJ whole genome shotgun (WGS) entry which is preliminary data.</text>
</comment>
<evidence type="ECO:0000313" key="3">
    <source>
        <dbReference type="Proteomes" id="UP001153678"/>
    </source>
</evidence>